<evidence type="ECO:0000313" key="3">
    <source>
        <dbReference type="EMBL" id="BCY28532.1"/>
    </source>
</evidence>
<dbReference type="InterPro" id="IPR057224">
    <property type="entry name" value="DUF7902"/>
</dbReference>
<protein>
    <recommendedName>
        <fullName evidence="2">AAA+ ATPase domain-containing protein</fullName>
    </recommendedName>
</protein>
<proteinExistence type="predicted"/>
<keyword evidence="4" id="KW-1185">Reference proteome</keyword>
<dbReference type="InterPro" id="IPR027417">
    <property type="entry name" value="P-loop_NTPase"/>
</dbReference>
<evidence type="ECO:0000259" key="2">
    <source>
        <dbReference type="SMART" id="SM00382"/>
    </source>
</evidence>
<evidence type="ECO:0000256" key="1">
    <source>
        <dbReference type="SAM" id="Coils"/>
    </source>
</evidence>
<feature type="domain" description="AAA+ ATPase" evidence="2">
    <location>
        <begin position="1241"/>
        <end position="1390"/>
    </location>
</feature>
<gene>
    <name evidence="3" type="ORF">KK2020170_14000</name>
</gene>
<reference evidence="3 4" key="1">
    <citation type="submission" date="2021-06" db="EMBL/GenBank/DDBJ databases">
        <title>Whole genome sequences of Flavobacterium sp. KK2020170 and assembly.</title>
        <authorList>
            <person name="Kitahara K."/>
            <person name="Miyoshi S."/>
            <person name="Uesaka K."/>
        </authorList>
    </citation>
    <scope>NUCLEOTIDE SEQUENCE [LARGE SCALE GENOMIC DNA]</scope>
    <source>
        <strain evidence="3 4">KK2020170</strain>
    </source>
</reference>
<organism evidence="3 4">
    <name type="scientific">Flavobacterium okayamense</name>
    <dbReference type="NCBI Taxonomy" id="2830782"/>
    <lineage>
        <taxon>Bacteria</taxon>
        <taxon>Pseudomonadati</taxon>
        <taxon>Bacteroidota</taxon>
        <taxon>Flavobacteriia</taxon>
        <taxon>Flavobacteriales</taxon>
        <taxon>Flavobacteriaceae</taxon>
        <taxon>Flavobacterium</taxon>
    </lineage>
</organism>
<sequence>MSKETIQNGTYEIIQQRLTQQKNELAKRITLLDEERKKIFGGIDYNLIANERLSTEQSCKIRDIISIGSICLVGHQTHLGLKTEVDITDVFSMYTFSENRFEPLALSWLEDQNFIDEFKNLYKYYRNTTFTKFFISGNYLYFVFQLSSNASDIKAFKWLLKEDGIVFIDARSAAEVKFPNQFEFKWTKATRDMQRKGEHPHVSLADKVFVEAIGGDITIKVEDNTKTGKGIYSEDVKHKDQTLDDSEINFFDYQNLIAFKIKPYQEEERFFIYNHKDKKVARVDSLQYSGILLPENQGLIYPNGYALQTGEIKTLETNNKPIYFYKKIVGINGENFLFVFYNQESNEYMLIPYNIIKQSIETPIHCNGFTLFEDGKMCYFKSNEETKHHLVQIWQTPFTKDVVVDNQNKDNIIYKVGNKDLVRLMAECQELQVFLNKKDSYNGLYDEIVKHTTTILDSYYFLNENGVFKINEPLQEIRNIAHTAINEFEKVQEIKKKTAAALEEIKEKFEAKTNELSYQNYTSLQQYIVSLSEIRSLRGEMISAKDLQYVDVKLIDAWENELSILSDRLANDCVIFLLAPEALAPYQQIIDSVSTEISTLLKTIQAKEIEKSLDDLANQLELLVDIVNNLKIEDASHSTQIIENISVLFSLINQERIALNNKKRELSGKELAADFKAQITLFDQTAINFFELANTPDKCQDFLNKLAIQLEEMEAKFVDFDEFIQVISEKREEIYQQFQTKGVQLTEARNKRTTNLFQSAERILKGLANKVASFSTEIEINGYFASDLMIEKVRDIAEQLKDLNDANKSEELLTQLKTSQQEAIRKLKDRNEIYEDGENIIALGNYKFAVNKQKLDLTLVLKNNNYYYHLTGTNFYEPIEYTEIEKFKDVWNQEFITENHKVKKIEYIAWDVFLKNPLLNTEKANKTAIEEFFANHFGEGLVKGVHDEDALKLVTKLQQLNNQLGLLRFSPSERALAQLFWFFLEENEKSYYEKQFQAIELLRDTFKNTEQFRFISKQLAHKIEEFKCHFDHFQIISSLKAASYLKHENRDAFKINEVSAKLLKSFTKNLKEKGKDLVFTQKIEALYPFPSACFDIVFNAIKTFSIENNVDVANGILDETAVFLLVNNLKSTQIVKTSTSETIEGLKTLQKEEVYTLEYHDFTEKLEFYFENNKPKFSEFQGLKKDWIVSKRKQFKLDTFNTQVLTSFIRNKLINEVYFPLIGANLAKQIGATGETKRTDRMGMLLLVSPPGYGKTTLMEYLADRMGLVFMKINGPSLGHEITSTDPSEAKNAGAKQELQKLNLAFEMGDNVMLYLDDIQHCNPEFLQKFISLADGQRKIEGIYNGEAKTYDLRSKRFCLVMAGNPYTESGEKFQIPDMLANRADTYNLGEISGVNSELFDLSLIENSILSNPFMTRLTQQSLNNLYELYEGIRNNNLNISLEGNFTSQEIDDFRNVLTKIIQVRNTVIKVNETYIQSAAMADEYRNEPIFKLQGSYRDMNKLVAKIEPIHSEKEVEAILLSHYKNESQTLTTGAEANLLKLKEIMGIISEKELERWNEIKVIFKKNNRLKGFGNNDKMNQVVALLEDFSEGLQGIQKAITKNEN</sequence>
<dbReference type="SUPFAM" id="SSF52540">
    <property type="entry name" value="P-loop containing nucleoside triphosphate hydrolases"/>
    <property type="match status" value="1"/>
</dbReference>
<dbReference type="SMART" id="SM00382">
    <property type="entry name" value="AAA"/>
    <property type="match status" value="1"/>
</dbReference>
<dbReference type="InterPro" id="IPR020958">
    <property type="entry name" value="DUF3686"/>
</dbReference>
<accession>A0ABM7S4X5</accession>
<dbReference type="Pfam" id="PF25472">
    <property type="entry name" value="DUF7902"/>
    <property type="match status" value="1"/>
</dbReference>
<dbReference type="EMBL" id="AP024749">
    <property type="protein sequence ID" value="BCY28532.1"/>
    <property type="molecule type" value="Genomic_DNA"/>
</dbReference>
<evidence type="ECO:0000313" key="4">
    <source>
        <dbReference type="Proteomes" id="UP000825258"/>
    </source>
</evidence>
<dbReference type="Proteomes" id="UP000825258">
    <property type="component" value="Chromosome"/>
</dbReference>
<name>A0ABM7S4X5_9FLAO</name>
<keyword evidence="1" id="KW-0175">Coiled coil</keyword>
<dbReference type="InterPro" id="IPR003593">
    <property type="entry name" value="AAA+_ATPase"/>
</dbReference>
<feature type="coiled-coil region" evidence="1">
    <location>
        <begin position="606"/>
        <end position="633"/>
    </location>
</feature>
<feature type="coiled-coil region" evidence="1">
    <location>
        <begin position="488"/>
        <end position="515"/>
    </location>
</feature>
<dbReference type="Pfam" id="PF12458">
    <property type="entry name" value="DUF3686"/>
    <property type="match status" value="1"/>
</dbReference>
<dbReference type="InterPro" id="IPR003959">
    <property type="entry name" value="ATPase_AAA_core"/>
</dbReference>
<dbReference type="Pfam" id="PF00004">
    <property type="entry name" value="AAA"/>
    <property type="match status" value="1"/>
</dbReference>
<dbReference type="RefSeq" id="WP_221257656.1">
    <property type="nucleotide sequence ID" value="NZ_AP024749.1"/>
</dbReference>
<dbReference type="Gene3D" id="3.40.50.300">
    <property type="entry name" value="P-loop containing nucleotide triphosphate hydrolases"/>
    <property type="match status" value="1"/>
</dbReference>